<evidence type="ECO:0000313" key="4">
    <source>
        <dbReference type="EMBL" id="KKM04243.1"/>
    </source>
</evidence>
<keyword evidence="2" id="KW-0231">Viral genome packaging</keyword>
<feature type="region of interest" description="Disordered" evidence="3">
    <location>
        <begin position="1"/>
        <end position="35"/>
    </location>
</feature>
<dbReference type="Pfam" id="PF03592">
    <property type="entry name" value="Terminase_2"/>
    <property type="match status" value="1"/>
</dbReference>
<name>A0A0F9JZA1_9ZZZZ</name>
<gene>
    <name evidence="4" type="ORF">LCGC14_1766220</name>
</gene>
<proteinExistence type="predicted"/>
<sequence>MTTKKKTAKKKLSKKKGAKKRTAKKRAPQRKRVKLTAKQQRFIEEYPINFNGTQAAIRAGYSKKTARQMGSENLSKPYLLHEIIQRQKQVRKESELSESWVLERLEELAERCLQHRAVFDSRGRPVYVETPEGDLAPAYTFDSTGAKGALELIGKHFAMFTDRIRHEGGLKITKIQRTIVDPQKKAGSKGR</sequence>
<dbReference type="Gene3D" id="1.10.10.1400">
    <property type="entry name" value="Terminase, small subunit, N-terminal DNA-binding domain, HTH motif"/>
    <property type="match status" value="1"/>
</dbReference>
<evidence type="ECO:0000256" key="1">
    <source>
        <dbReference type="ARBA" id="ARBA00022612"/>
    </source>
</evidence>
<comment type="caution">
    <text evidence="4">The sequence shown here is derived from an EMBL/GenBank/DDBJ whole genome shotgun (WGS) entry which is preliminary data.</text>
</comment>
<dbReference type="PANTHER" id="PTHR41328:SF2">
    <property type="entry name" value="TERMINASE SMALL SUBUNIT"/>
    <property type="match status" value="1"/>
</dbReference>
<accession>A0A0F9JZA1</accession>
<evidence type="ECO:0008006" key="5">
    <source>
        <dbReference type="Google" id="ProtNLM"/>
    </source>
</evidence>
<keyword evidence="1" id="KW-1188">Viral release from host cell</keyword>
<evidence type="ECO:0000256" key="2">
    <source>
        <dbReference type="ARBA" id="ARBA00023219"/>
    </source>
</evidence>
<dbReference type="InterPro" id="IPR038713">
    <property type="entry name" value="Terminase_Gp1_N_sf"/>
</dbReference>
<dbReference type="AlphaFoldDB" id="A0A0F9JZA1"/>
<reference evidence="4" key="1">
    <citation type="journal article" date="2015" name="Nature">
        <title>Complex archaea that bridge the gap between prokaryotes and eukaryotes.</title>
        <authorList>
            <person name="Spang A."/>
            <person name="Saw J.H."/>
            <person name="Jorgensen S.L."/>
            <person name="Zaremba-Niedzwiedzka K."/>
            <person name="Martijn J."/>
            <person name="Lind A.E."/>
            <person name="van Eijk R."/>
            <person name="Schleper C."/>
            <person name="Guy L."/>
            <person name="Ettema T.J."/>
        </authorList>
    </citation>
    <scope>NUCLEOTIDE SEQUENCE</scope>
</reference>
<dbReference type="PANTHER" id="PTHR41328">
    <property type="entry name" value="TERMINASE SMALL SUBUNIT-RELATED"/>
    <property type="match status" value="1"/>
</dbReference>
<dbReference type="InterPro" id="IPR005335">
    <property type="entry name" value="Terminase_ssu"/>
</dbReference>
<dbReference type="InterPro" id="IPR052404">
    <property type="entry name" value="SPP1-like_terminase"/>
</dbReference>
<protein>
    <recommendedName>
        <fullName evidence="5">Terminase small subunit</fullName>
    </recommendedName>
</protein>
<dbReference type="EMBL" id="LAZR01016499">
    <property type="protein sequence ID" value="KKM04243.1"/>
    <property type="molecule type" value="Genomic_DNA"/>
</dbReference>
<organism evidence="4">
    <name type="scientific">marine sediment metagenome</name>
    <dbReference type="NCBI Taxonomy" id="412755"/>
    <lineage>
        <taxon>unclassified sequences</taxon>
        <taxon>metagenomes</taxon>
        <taxon>ecological metagenomes</taxon>
    </lineage>
</organism>
<dbReference type="GO" id="GO:0051276">
    <property type="term" value="P:chromosome organization"/>
    <property type="evidence" value="ECO:0007669"/>
    <property type="project" value="InterPro"/>
</dbReference>
<evidence type="ECO:0000256" key="3">
    <source>
        <dbReference type="SAM" id="MobiDB-lite"/>
    </source>
</evidence>